<gene>
    <name evidence="1" type="ORF">BP01DRAFT_361503</name>
</gene>
<dbReference type="EMBL" id="KZ821299">
    <property type="protein sequence ID" value="PYH40136.1"/>
    <property type="molecule type" value="Genomic_DNA"/>
</dbReference>
<dbReference type="AlphaFoldDB" id="A0A318YZK2"/>
<dbReference type="OrthoDB" id="4363338at2759"/>
<dbReference type="Proteomes" id="UP000248349">
    <property type="component" value="Unassembled WGS sequence"/>
</dbReference>
<sequence>MSSSNDPFDIDVSKAVPKLKGQSNWLSWQRNLRNYLRSKTPEAWELLQGNHLLPEEPGLYPEGHDENI</sequence>
<proteinExistence type="predicted"/>
<accession>A0A318YZK2</accession>
<protein>
    <submittedName>
        <fullName evidence="1">Uncharacterized protein</fullName>
    </submittedName>
</protein>
<name>A0A318YZK2_9EURO</name>
<evidence type="ECO:0000313" key="1">
    <source>
        <dbReference type="EMBL" id="PYH40136.1"/>
    </source>
</evidence>
<dbReference type="RefSeq" id="XP_025426118.1">
    <property type="nucleotide sequence ID" value="XM_025576168.1"/>
</dbReference>
<reference evidence="1 2" key="1">
    <citation type="submission" date="2016-12" db="EMBL/GenBank/DDBJ databases">
        <title>The genomes of Aspergillus section Nigri reveals drivers in fungal speciation.</title>
        <authorList>
            <consortium name="DOE Joint Genome Institute"/>
            <person name="Vesth T.C."/>
            <person name="Nybo J."/>
            <person name="Theobald S."/>
            <person name="Brandl J."/>
            <person name="Frisvad J.C."/>
            <person name="Nielsen K.F."/>
            <person name="Lyhne E.K."/>
            <person name="Kogle M.E."/>
            <person name="Kuo A."/>
            <person name="Riley R."/>
            <person name="Clum A."/>
            <person name="Nolan M."/>
            <person name="Lipzen A."/>
            <person name="Salamov A."/>
            <person name="Henrissat B."/>
            <person name="Wiebenga A."/>
            <person name="De Vries R.P."/>
            <person name="Grigoriev I.V."/>
            <person name="Mortensen U.H."/>
            <person name="Andersen M.R."/>
            <person name="Baker S.E."/>
        </authorList>
    </citation>
    <scope>NUCLEOTIDE SEQUENCE [LARGE SCALE GENOMIC DNA]</scope>
    <source>
        <strain evidence="1 2">JOP 1030-1</strain>
    </source>
</reference>
<keyword evidence="2" id="KW-1185">Reference proteome</keyword>
<dbReference type="GeneID" id="37077396"/>
<evidence type="ECO:0000313" key="2">
    <source>
        <dbReference type="Proteomes" id="UP000248349"/>
    </source>
</evidence>
<organism evidence="1 2">
    <name type="scientific">Aspergillus saccharolyticus JOP 1030-1</name>
    <dbReference type="NCBI Taxonomy" id="1450539"/>
    <lineage>
        <taxon>Eukaryota</taxon>
        <taxon>Fungi</taxon>
        <taxon>Dikarya</taxon>
        <taxon>Ascomycota</taxon>
        <taxon>Pezizomycotina</taxon>
        <taxon>Eurotiomycetes</taxon>
        <taxon>Eurotiomycetidae</taxon>
        <taxon>Eurotiales</taxon>
        <taxon>Aspergillaceae</taxon>
        <taxon>Aspergillus</taxon>
        <taxon>Aspergillus subgen. Circumdati</taxon>
    </lineage>
</organism>